<protein>
    <submittedName>
        <fullName evidence="7">PLP-dependent aminotransferase family protein</fullName>
    </submittedName>
</protein>
<dbReference type="AlphaFoldDB" id="A0A5C7B5J5"/>
<evidence type="ECO:0000259" key="6">
    <source>
        <dbReference type="PROSITE" id="PS50949"/>
    </source>
</evidence>
<evidence type="ECO:0000256" key="2">
    <source>
        <dbReference type="ARBA" id="ARBA00022898"/>
    </source>
</evidence>
<keyword evidence="7" id="KW-0032">Aminotransferase</keyword>
<evidence type="ECO:0000313" key="7">
    <source>
        <dbReference type="EMBL" id="TXE13132.1"/>
    </source>
</evidence>
<dbReference type="EMBL" id="VOSC01000012">
    <property type="protein sequence ID" value="TXE13132.1"/>
    <property type="molecule type" value="Genomic_DNA"/>
</dbReference>
<evidence type="ECO:0000256" key="3">
    <source>
        <dbReference type="ARBA" id="ARBA00023015"/>
    </source>
</evidence>
<dbReference type="Proteomes" id="UP000321790">
    <property type="component" value="Unassembled WGS sequence"/>
</dbReference>
<organism evidence="7 8">
    <name type="scientific">Seonamhaeicola algicola</name>
    <dbReference type="NCBI Taxonomy" id="1719036"/>
    <lineage>
        <taxon>Bacteria</taxon>
        <taxon>Pseudomonadati</taxon>
        <taxon>Bacteroidota</taxon>
        <taxon>Flavobacteriia</taxon>
        <taxon>Flavobacteriales</taxon>
        <taxon>Flavobacteriaceae</taxon>
    </lineage>
</organism>
<dbReference type="PANTHER" id="PTHR46577:SF1">
    <property type="entry name" value="HTH-TYPE TRANSCRIPTIONAL REGULATORY PROTEIN GABR"/>
    <property type="match status" value="1"/>
</dbReference>
<dbReference type="SMART" id="SM00345">
    <property type="entry name" value="HTH_GNTR"/>
    <property type="match status" value="1"/>
</dbReference>
<dbReference type="SUPFAM" id="SSF46785">
    <property type="entry name" value="Winged helix' DNA-binding domain"/>
    <property type="match status" value="1"/>
</dbReference>
<keyword evidence="5" id="KW-0804">Transcription</keyword>
<dbReference type="InterPro" id="IPR036390">
    <property type="entry name" value="WH_DNA-bd_sf"/>
</dbReference>
<dbReference type="Gene3D" id="1.10.10.10">
    <property type="entry name" value="Winged helix-like DNA-binding domain superfamily/Winged helix DNA-binding domain"/>
    <property type="match status" value="1"/>
</dbReference>
<dbReference type="InterPro" id="IPR051446">
    <property type="entry name" value="HTH_trans_reg/aminotransferase"/>
</dbReference>
<keyword evidence="7" id="KW-0808">Transferase</keyword>
<dbReference type="InterPro" id="IPR036388">
    <property type="entry name" value="WH-like_DNA-bd_sf"/>
</dbReference>
<dbReference type="InterPro" id="IPR000524">
    <property type="entry name" value="Tscrpt_reg_HTH_GntR"/>
</dbReference>
<dbReference type="CDD" id="cd07377">
    <property type="entry name" value="WHTH_GntR"/>
    <property type="match status" value="1"/>
</dbReference>
<dbReference type="Pfam" id="PF00392">
    <property type="entry name" value="GntR"/>
    <property type="match status" value="1"/>
</dbReference>
<proteinExistence type="inferred from homology"/>
<reference evidence="8" key="1">
    <citation type="submission" date="2019-08" db="EMBL/GenBank/DDBJ databases">
        <title>Seonamhaeicola sediminis sp. nov., isolated from marine sediment.</title>
        <authorList>
            <person name="Cao W.R."/>
        </authorList>
    </citation>
    <scope>NUCLEOTIDE SEQUENCE [LARGE SCALE GENOMIC DNA]</scope>
    <source>
        <strain evidence="8">Gy8</strain>
    </source>
</reference>
<keyword evidence="2" id="KW-0663">Pyridoxal phosphate</keyword>
<dbReference type="InterPro" id="IPR015421">
    <property type="entry name" value="PyrdxlP-dep_Trfase_major"/>
</dbReference>
<feature type="domain" description="HTH gntR-type" evidence="6">
    <location>
        <begin position="21"/>
        <end position="89"/>
    </location>
</feature>
<evidence type="ECO:0000256" key="1">
    <source>
        <dbReference type="ARBA" id="ARBA00005384"/>
    </source>
</evidence>
<evidence type="ECO:0000256" key="4">
    <source>
        <dbReference type="ARBA" id="ARBA00023125"/>
    </source>
</evidence>
<sequence>MNSPVVNILEQLITIEKTSTNPVYIQIAQQIINAIQRGYLLKGTVLPGTRTFSNLLKIHRNTAVAVYDELASQGWVEIIPNKGTFVLVPKQNNTPIKAAAQRNIDNAYEYSKTTGFPFQQSLHLASTTEKTNAKFIINDGKPDLRLHPVHQFSRWYSAVMKRKLVVNKWNNANASASIFETHICNYLNATRGFHIKPNNFMSTRSTEMSLYIVSQILIKPNDIVLVGNLSNYAANMIFQQAGAIIKTIPVDTDGLNIEYIKTHFIKHSIRCVYICANRHYPTTQTLSAKRRLELLNLAKTYKFAIIEDDFDYDFQFEGSAMLPMASADVNGMVIYLGKLGQSLFPSFQTGFVVAPENLIAEAKNYLQLLDEQGDIIQKQMLAELIDEGEIYRLTKKNVIVYKQRRDWLCQYLYAYFKNKISWEIPNGGLAIWLQFKPKISLIKLAEASQKQNVFLPKTILYQDKNTCAIRFGFGHLNEKEIKTVAEKLWLSYCNVVN</sequence>
<dbReference type="Gene3D" id="3.40.640.10">
    <property type="entry name" value="Type I PLP-dependent aspartate aminotransferase-like (Major domain)"/>
    <property type="match status" value="1"/>
</dbReference>
<dbReference type="PANTHER" id="PTHR46577">
    <property type="entry name" value="HTH-TYPE TRANSCRIPTIONAL REGULATORY PROTEIN GABR"/>
    <property type="match status" value="1"/>
</dbReference>
<comment type="caution">
    <text evidence="7">The sequence shown here is derived from an EMBL/GenBank/DDBJ whole genome shotgun (WGS) entry which is preliminary data.</text>
</comment>
<keyword evidence="8" id="KW-1185">Reference proteome</keyword>
<dbReference type="OrthoDB" id="594134at2"/>
<evidence type="ECO:0000256" key="5">
    <source>
        <dbReference type="ARBA" id="ARBA00023163"/>
    </source>
</evidence>
<dbReference type="InterPro" id="IPR015424">
    <property type="entry name" value="PyrdxlP-dep_Trfase"/>
</dbReference>
<gene>
    <name evidence="7" type="ORF">FUA26_04880</name>
</gene>
<dbReference type="RefSeq" id="WP_147132329.1">
    <property type="nucleotide sequence ID" value="NZ_VOSC01000012.1"/>
</dbReference>
<dbReference type="GO" id="GO:0003700">
    <property type="term" value="F:DNA-binding transcription factor activity"/>
    <property type="evidence" value="ECO:0007669"/>
    <property type="project" value="InterPro"/>
</dbReference>
<dbReference type="PROSITE" id="PS50949">
    <property type="entry name" value="HTH_GNTR"/>
    <property type="match status" value="1"/>
</dbReference>
<keyword evidence="4" id="KW-0238">DNA-binding</keyword>
<dbReference type="GO" id="GO:0003677">
    <property type="term" value="F:DNA binding"/>
    <property type="evidence" value="ECO:0007669"/>
    <property type="project" value="UniProtKB-KW"/>
</dbReference>
<accession>A0A5C7B5J5</accession>
<dbReference type="GO" id="GO:0008483">
    <property type="term" value="F:transaminase activity"/>
    <property type="evidence" value="ECO:0007669"/>
    <property type="project" value="UniProtKB-KW"/>
</dbReference>
<dbReference type="SUPFAM" id="SSF53383">
    <property type="entry name" value="PLP-dependent transferases"/>
    <property type="match status" value="1"/>
</dbReference>
<dbReference type="CDD" id="cd00609">
    <property type="entry name" value="AAT_like"/>
    <property type="match status" value="1"/>
</dbReference>
<evidence type="ECO:0000313" key="8">
    <source>
        <dbReference type="Proteomes" id="UP000321790"/>
    </source>
</evidence>
<comment type="similarity">
    <text evidence="1">In the C-terminal section; belongs to the class-I pyridoxal-phosphate-dependent aminotransferase family.</text>
</comment>
<keyword evidence="3" id="KW-0805">Transcription regulation</keyword>
<name>A0A5C7B5J5_9FLAO</name>